<feature type="domain" description="ABC transporter" evidence="9">
    <location>
        <begin position="264"/>
        <end position="507"/>
    </location>
</feature>
<gene>
    <name evidence="10" type="ORF">ACFQE5_05160</name>
</gene>
<dbReference type="PANTHER" id="PTHR43790:SF3">
    <property type="entry name" value="D-ALLOSE IMPORT ATP-BINDING PROTEIN ALSA-RELATED"/>
    <property type="match status" value="1"/>
</dbReference>
<evidence type="ECO:0000256" key="2">
    <source>
        <dbReference type="ARBA" id="ARBA00022475"/>
    </source>
</evidence>
<dbReference type="InterPro" id="IPR003593">
    <property type="entry name" value="AAA+_ATPase"/>
</dbReference>
<comment type="caution">
    <text evidence="10">The sequence shown here is derived from an EMBL/GenBank/DDBJ whole genome shotgun (WGS) entry which is preliminary data.</text>
</comment>
<organism evidence="10 11">
    <name type="scientific">Pseudonocardia hispaniensis</name>
    <dbReference type="NCBI Taxonomy" id="904933"/>
    <lineage>
        <taxon>Bacteria</taxon>
        <taxon>Bacillati</taxon>
        <taxon>Actinomycetota</taxon>
        <taxon>Actinomycetes</taxon>
        <taxon>Pseudonocardiales</taxon>
        <taxon>Pseudonocardiaceae</taxon>
        <taxon>Pseudonocardia</taxon>
    </lineage>
</organism>
<dbReference type="PROSITE" id="PS00211">
    <property type="entry name" value="ABC_TRANSPORTER_1"/>
    <property type="match status" value="1"/>
</dbReference>
<evidence type="ECO:0000256" key="1">
    <source>
        <dbReference type="ARBA" id="ARBA00022448"/>
    </source>
</evidence>
<evidence type="ECO:0000256" key="4">
    <source>
        <dbReference type="ARBA" id="ARBA00022737"/>
    </source>
</evidence>
<keyword evidence="3" id="KW-0762">Sugar transport</keyword>
<evidence type="ECO:0000256" key="3">
    <source>
        <dbReference type="ARBA" id="ARBA00022597"/>
    </source>
</evidence>
<keyword evidence="6 10" id="KW-0067">ATP-binding</keyword>
<dbReference type="InterPro" id="IPR017871">
    <property type="entry name" value="ABC_transporter-like_CS"/>
</dbReference>
<proteinExistence type="predicted"/>
<evidence type="ECO:0000256" key="5">
    <source>
        <dbReference type="ARBA" id="ARBA00022741"/>
    </source>
</evidence>
<evidence type="ECO:0000256" key="6">
    <source>
        <dbReference type="ARBA" id="ARBA00022840"/>
    </source>
</evidence>
<evidence type="ECO:0000313" key="11">
    <source>
        <dbReference type="Proteomes" id="UP001596302"/>
    </source>
</evidence>
<dbReference type="PANTHER" id="PTHR43790">
    <property type="entry name" value="CARBOHYDRATE TRANSPORT ATP-BINDING PROTEIN MG119-RELATED"/>
    <property type="match status" value="1"/>
</dbReference>
<keyword evidence="8" id="KW-0472">Membrane</keyword>
<evidence type="ECO:0000259" key="9">
    <source>
        <dbReference type="PROSITE" id="PS50893"/>
    </source>
</evidence>
<dbReference type="CDD" id="cd03215">
    <property type="entry name" value="ABC_Carb_Monos_II"/>
    <property type="match status" value="1"/>
</dbReference>
<reference evidence="11" key="1">
    <citation type="journal article" date="2019" name="Int. J. Syst. Evol. Microbiol.">
        <title>The Global Catalogue of Microorganisms (GCM) 10K type strain sequencing project: providing services to taxonomists for standard genome sequencing and annotation.</title>
        <authorList>
            <consortium name="The Broad Institute Genomics Platform"/>
            <consortium name="The Broad Institute Genome Sequencing Center for Infectious Disease"/>
            <person name="Wu L."/>
            <person name="Ma J."/>
        </authorList>
    </citation>
    <scope>NUCLEOTIDE SEQUENCE [LARGE SCALE GENOMIC DNA]</scope>
    <source>
        <strain evidence="11">CCM 8391</strain>
    </source>
</reference>
<keyword evidence="11" id="KW-1185">Reference proteome</keyword>
<dbReference type="SMART" id="SM00382">
    <property type="entry name" value="AAA"/>
    <property type="match status" value="2"/>
</dbReference>
<dbReference type="EMBL" id="JBHSQW010000010">
    <property type="protein sequence ID" value="MFC5993604.1"/>
    <property type="molecule type" value="Genomic_DNA"/>
</dbReference>
<dbReference type="GO" id="GO:0005524">
    <property type="term" value="F:ATP binding"/>
    <property type="evidence" value="ECO:0007669"/>
    <property type="project" value="UniProtKB-KW"/>
</dbReference>
<evidence type="ECO:0000256" key="8">
    <source>
        <dbReference type="ARBA" id="ARBA00023136"/>
    </source>
</evidence>
<sequence>MGESGTAVALRNVRKAYIEGVPVLAGVDLDIPHGAVTALIGANGSGKSTLVKILSGYHQADPGSQIRIGGRAIGHLTPETARAAGVRFVHQDNTLVPGLSVLDNMLVGAYPTTRLGTIRWAREHRTVTGLLERWGIDARTTDDVGALPRATSAKLSVLRALRTRPGESLRAVILDEPTAALGKDDAAEVLEWIRGLAADNDVGVLFIGHRLDEILGVADSVAVLRGGRVVAHEPSRSLTHEQLVEHIVGTAPGRFYPDRVTPSASAVGLSVRSLGGAALGGVSFDVAEGEVVGVTGLPGSGFEDLARLLFDPDLATSGTIEIAGQRIDAATTPIAERVRLGLVLVPDDRKRLALATELSLSENVSLPRIRTFIRGGLLRRTEESRHTGILIEDYRVVPAVPQIAANRLSGGNQQKVVMAKWLSTKPRVLVVHEPTQAVDVGAKSEIFRLLAASSARGMATVIVSVEYEDLAHLCDRVLVIGGGGIVAEFGGDELTTDAVTAAAFLSSTRTGLNGKTVDA</sequence>
<dbReference type="PROSITE" id="PS50893">
    <property type="entry name" value="ABC_TRANSPORTER_2"/>
    <property type="match status" value="2"/>
</dbReference>
<keyword evidence="5" id="KW-0547">Nucleotide-binding</keyword>
<dbReference type="Proteomes" id="UP001596302">
    <property type="component" value="Unassembled WGS sequence"/>
</dbReference>
<keyword evidence="7" id="KW-1278">Translocase</keyword>
<protein>
    <submittedName>
        <fullName evidence="10">Sugar ABC transporter ATP-binding protein</fullName>
    </submittedName>
</protein>
<keyword evidence="4" id="KW-0677">Repeat</keyword>
<feature type="domain" description="ABC transporter" evidence="9">
    <location>
        <begin position="8"/>
        <end position="251"/>
    </location>
</feature>
<dbReference type="RefSeq" id="WP_379583368.1">
    <property type="nucleotide sequence ID" value="NZ_JBHSQW010000010.1"/>
</dbReference>
<keyword evidence="1" id="KW-0813">Transport</keyword>
<keyword evidence="2" id="KW-1003">Cell membrane</keyword>
<dbReference type="Gene3D" id="3.40.50.300">
    <property type="entry name" value="P-loop containing nucleotide triphosphate hydrolases"/>
    <property type="match status" value="2"/>
</dbReference>
<name>A0ABW1IZ00_9PSEU</name>
<evidence type="ECO:0000256" key="7">
    <source>
        <dbReference type="ARBA" id="ARBA00022967"/>
    </source>
</evidence>
<accession>A0ABW1IZ00</accession>
<dbReference type="InterPro" id="IPR027417">
    <property type="entry name" value="P-loop_NTPase"/>
</dbReference>
<dbReference type="InterPro" id="IPR050107">
    <property type="entry name" value="ABC_carbohydrate_import_ATPase"/>
</dbReference>
<dbReference type="SUPFAM" id="SSF52540">
    <property type="entry name" value="P-loop containing nucleoside triphosphate hydrolases"/>
    <property type="match status" value="2"/>
</dbReference>
<evidence type="ECO:0000313" key="10">
    <source>
        <dbReference type="EMBL" id="MFC5993604.1"/>
    </source>
</evidence>
<dbReference type="InterPro" id="IPR003439">
    <property type="entry name" value="ABC_transporter-like_ATP-bd"/>
</dbReference>
<dbReference type="Pfam" id="PF00005">
    <property type="entry name" value="ABC_tran"/>
    <property type="match status" value="2"/>
</dbReference>